<accession>A0A068VG25</accession>
<dbReference type="CDD" id="cd10017">
    <property type="entry name" value="B3_DNA"/>
    <property type="match status" value="2"/>
</dbReference>
<feature type="compositionally biased region" description="Acidic residues" evidence="6">
    <location>
        <begin position="124"/>
        <end position="143"/>
    </location>
</feature>
<keyword evidence="9" id="KW-1185">Reference proteome</keyword>
<dbReference type="Pfam" id="PF02362">
    <property type="entry name" value="B3"/>
    <property type="match status" value="2"/>
</dbReference>
<evidence type="ECO:0000259" key="7">
    <source>
        <dbReference type="PROSITE" id="PS50863"/>
    </source>
</evidence>
<feature type="region of interest" description="Disordered" evidence="6">
    <location>
        <begin position="116"/>
        <end position="152"/>
    </location>
</feature>
<dbReference type="GO" id="GO:0005634">
    <property type="term" value="C:nucleus"/>
    <property type="evidence" value="ECO:0007669"/>
    <property type="project" value="UniProtKB-SubCell"/>
</dbReference>
<evidence type="ECO:0000313" key="8">
    <source>
        <dbReference type="EMBL" id="CDP19661.1"/>
    </source>
</evidence>
<gene>
    <name evidence="8" type="ORF">GSCOC_T00010395001</name>
</gene>
<evidence type="ECO:0000256" key="1">
    <source>
        <dbReference type="ARBA" id="ARBA00004123"/>
    </source>
</evidence>
<dbReference type="Gramene" id="CDP19661">
    <property type="protein sequence ID" value="CDP19661"/>
    <property type="gene ID" value="GSCOC_T00010395001"/>
</dbReference>
<organism evidence="8 9">
    <name type="scientific">Coffea canephora</name>
    <name type="common">Robusta coffee</name>
    <dbReference type="NCBI Taxonomy" id="49390"/>
    <lineage>
        <taxon>Eukaryota</taxon>
        <taxon>Viridiplantae</taxon>
        <taxon>Streptophyta</taxon>
        <taxon>Embryophyta</taxon>
        <taxon>Tracheophyta</taxon>
        <taxon>Spermatophyta</taxon>
        <taxon>Magnoliopsida</taxon>
        <taxon>eudicotyledons</taxon>
        <taxon>Gunneridae</taxon>
        <taxon>Pentapetalae</taxon>
        <taxon>asterids</taxon>
        <taxon>lamiids</taxon>
        <taxon>Gentianales</taxon>
        <taxon>Rubiaceae</taxon>
        <taxon>Ixoroideae</taxon>
        <taxon>Gardenieae complex</taxon>
        <taxon>Bertiereae - Coffeeae clade</taxon>
        <taxon>Coffeeae</taxon>
        <taxon>Coffea</taxon>
    </lineage>
</organism>
<dbReference type="EMBL" id="HG739681">
    <property type="protein sequence ID" value="CDP19661.1"/>
    <property type="molecule type" value="Genomic_DNA"/>
</dbReference>
<evidence type="ECO:0000256" key="6">
    <source>
        <dbReference type="SAM" id="MobiDB-lite"/>
    </source>
</evidence>
<feature type="domain" description="TF-B3" evidence="7">
    <location>
        <begin position="216"/>
        <end position="308"/>
    </location>
</feature>
<dbReference type="SUPFAM" id="SSF101936">
    <property type="entry name" value="DNA-binding pseudobarrel domain"/>
    <property type="match status" value="2"/>
</dbReference>
<dbReference type="OMA" id="SNYFICE"/>
<evidence type="ECO:0000256" key="2">
    <source>
        <dbReference type="ARBA" id="ARBA00023015"/>
    </source>
</evidence>
<dbReference type="STRING" id="49390.A0A068VG25"/>
<sequence>MEQNLNFNPSFIKLLMEDDFTREIRIPYAFVRNFKEKLFSRCTIESEAKNSVRNSWPVRIRKKGRYYYICKLSWPKFVKDHHLKLGDYLLFHLIDKTTFKVKPYGADCCPKKFNVYKSSSSSSTDDESDDGSDDDSDETEFYGDDGIGPSKVHPARKKVYTKYQIDRDNFRSNKFRKLKKTRKSGVGKRVLEIESEDGEEVEANEMDGYFDLNAENPYFIFRLKQHHMGRLNIPRPFSRATKLAMEKEVVLRGEDQREWPVKINERSEIGKGWTEFRKAYKLEKGEICRFTLLARFGDLFHIQIKRASNMLRFFFFSFQNLCFFKLSFVRKIQQVIRRIFVQN</sequence>
<dbReference type="OrthoDB" id="1266513at2759"/>
<proteinExistence type="predicted"/>
<feature type="domain" description="TF-B3" evidence="7">
    <location>
        <begin position="9"/>
        <end position="107"/>
    </location>
</feature>
<keyword evidence="5" id="KW-0539">Nucleus</keyword>
<keyword evidence="2" id="KW-0805">Transcription regulation</keyword>
<dbReference type="SMR" id="A0A068VG25"/>
<evidence type="ECO:0000256" key="3">
    <source>
        <dbReference type="ARBA" id="ARBA00023125"/>
    </source>
</evidence>
<dbReference type="PANTHER" id="PTHR31674:SF25">
    <property type="entry name" value="B3 DOMAIN-CONTAINING TRANSCRIPTION FACTOR VRN1-LIKE"/>
    <property type="match status" value="1"/>
</dbReference>
<keyword evidence="4" id="KW-0804">Transcription</keyword>
<comment type="subcellular location">
    <subcellularLocation>
        <location evidence="1">Nucleus</location>
    </subcellularLocation>
</comment>
<keyword evidence="3" id="KW-0238">DNA-binding</keyword>
<dbReference type="PhylomeDB" id="A0A068VG25"/>
<name>A0A068VG25_COFCA</name>
<dbReference type="InParanoid" id="A0A068VG25"/>
<dbReference type="InterPro" id="IPR003340">
    <property type="entry name" value="B3_DNA-bd"/>
</dbReference>
<dbReference type="InterPro" id="IPR039218">
    <property type="entry name" value="REM_fam"/>
</dbReference>
<dbReference type="PANTHER" id="PTHR31674">
    <property type="entry name" value="B3 DOMAIN-CONTAINING PROTEIN REM-LIKE 3-RELATED"/>
    <property type="match status" value="1"/>
</dbReference>
<reference evidence="9" key="1">
    <citation type="journal article" date="2014" name="Science">
        <title>The coffee genome provides insight into the convergent evolution of caffeine biosynthesis.</title>
        <authorList>
            <person name="Denoeud F."/>
            <person name="Carretero-Paulet L."/>
            <person name="Dereeper A."/>
            <person name="Droc G."/>
            <person name="Guyot R."/>
            <person name="Pietrella M."/>
            <person name="Zheng C."/>
            <person name="Alberti A."/>
            <person name="Anthony F."/>
            <person name="Aprea G."/>
            <person name="Aury J.M."/>
            <person name="Bento P."/>
            <person name="Bernard M."/>
            <person name="Bocs S."/>
            <person name="Campa C."/>
            <person name="Cenci A."/>
            <person name="Combes M.C."/>
            <person name="Crouzillat D."/>
            <person name="Da Silva C."/>
            <person name="Daddiego L."/>
            <person name="De Bellis F."/>
            <person name="Dussert S."/>
            <person name="Garsmeur O."/>
            <person name="Gayraud T."/>
            <person name="Guignon V."/>
            <person name="Jahn K."/>
            <person name="Jamilloux V."/>
            <person name="Joet T."/>
            <person name="Labadie K."/>
            <person name="Lan T."/>
            <person name="Leclercq J."/>
            <person name="Lepelley M."/>
            <person name="Leroy T."/>
            <person name="Li L.T."/>
            <person name="Librado P."/>
            <person name="Lopez L."/>
            <person name="Munoz A."/>
            <person name="Noel B."/>
            <person name="Pallavicini A."/>
            <person name="Perrotta G."/>
            <person name="Poncet V."/>
            <person name="Pot D."/>
            <person name="Priyono X."/>
            <person name="Rigoreau M."/>
            <person name="Rouard M."/>
            <person name="Rozas J."/>
            <person name="Tranchant-Dubreuil C."/>
            <person name="VanBuren R."/>
            <person name="Zhang Q."/>
            <person name="Andrade A.C."/>
            <person name="Argout X."/>
            <person name="Bertrand B."/>
            <person name="de Kochko A."/>
            <person name="Graziosi G."/>
            <person name="Henry R.J."/>
            <person name="Jayarama X."/>
            <person name="Ming R."/>
            <person name="Nagai C."/>
            <person name="Rounsley S."/>
            <person name="Sankoff D."/>
            <person name="Giuliano G."/>
            <person name="Albert V.A."/>
            <person name="Wincker P."/>
            <person name="Lashermes P."/>
        </authorList>
    </citation>
    <scope>NUCLEOTIDE SEQUENCE [LARGE SCALE GENOMIC DNA]</scope>
    <source>
        <strain evidence="9">cv. DH200-94</strain>
    </source>
</reference>
<dbReference type="PROSITE" id="PS50863">
    <property type="entry name" value="B3"/>
    <property type="match status" value="2"/>
</dbReference>
<dbReference type="GO" id="GO:0003677">
    <property type="term" value="F:DNA binding"/>
    <property type="evidence" value="ECO:0007669"/>
    <property type="project" value="UniProtKB-KW"/>
</dbReference>
<dbReference type="AlphaFoldDB" id="A0A068VG25"/>
<dbReference type="SMART" id="SM01019">
    <property type="entry name" value="B3"/>
    <property type="match status" value="2"/>
</dbReference>
<dbReference type="InterPro" id="IPR015300">
    <property type="entry name" value="DNA-bd_pseudobarrel_sf"/>
</dbReference>
<protein>
    <submittedName>
        <fullName evidence="8">DH200=94 genomic scaffold, scaffold_597</fullName>
    </submittedName>
</protein>
<dbReference type="Proteomes" id="UP000295252">
    <property type="component" value="Unassembled WGS sequence"/>
</dbReference>
<evidence type="ECO:0000256" key="5">
    <source>
        <dbReference type="ARBA" id="ARBA00023242"/>
    </source>
</evidence>
<dbReference type="Gene3D" id="2.40.330.10">
    <property type="entry name" value="DNA-binding pseudobarrel domain"/>
    <property type="match status" value="2"/>
</dbReference>
<evidence type="ECO:0000256" key="4">
    <source>
        <dbReference type="ARBA" id="ARBA00023163"/>
    </source>
</evidence>
<evidence type="ECO:0000313" key="9">
    <source>
        <dbReference type="Proteomes" id="UP000295252"/>
    </source>
</evidence>